<dbReference type="RefSeq" id="WP_137976537.1">
    <property type="nucleotide sequence ID" value="NZ_BAAASO010000006.1"/>
</dbReference>
<dbReference type="Proteomes" id="UP000301309">
    <property type="component" value="Unassembled WGS sequence"/>
</dbReference>
<dbReference type="OrthoDB" id="9963211at2"/>
<dbReference type="EMBL" id="BJHW01000001">
    <property type="protein sequence ID" value="GDY50988.1"/>
    <property type="molecule type" value="Genomic_DNA"/>
</dbReference>
<evidence type="ECO:0000313" key="2">
    <source>
        <dbReference type="Proteomes" id="UP000301309"/>
    </source>
</evidence>
<sequence length="62" mass="6484">MIDRLTSGIAALSRGEIDHPTRRGGFIGDIDADHTITAGHTARALDPLLGFATECHPGCTAL</sequence>
<accession>A0A4D4KXB2</accession>
<keyword evidence="2" id="KW-1185">Reference proteome</keyword>
<name>A0A4D4KXB2_STRVO</name>
<comment type="caution">
    <text evidence="1">The sequence shown here is derived from an EMBL/GenBank/DDBJ whole genome shotgun (WGS) entry which is preliminary data.</text>
</comment>
<proteinExistence type="predicted"/>
<reference evidence="1 2" key="1">
    <citation type="journal article" date="2020" name="Int. J. Syst. Evol. Microbiol.">
        <title>Reclassification of Streptomyces castelarensis and Streptomyces sporoclivatus as later heterotypic synonyms of Streptomyces antimycoticus.</title>
        <authorList>
            <person name="Komaki H."/>
            <person name="Tamura T."/>
        </authorList>
    </citation>
    <scope>NUCLEOTIDE SEQUENCE [LARGE SCALE GENOMIC DNA]</scope>
    <source>
        <strain evidence="1 2">NBRC 13459</strain>
    </source>
</reference>
<dbReference type="AlphaFoldDB" id="A0A4D4KXB2"/>
<protein>
    <submittedName>
        <fullName evidence="1">Uncharacterized protein</fullName>
    </submittedName>
</protein>
<evidence type="ECO:0000313" key="1">
    <source>
        <dbReference type="EMBL" id="GDY50988.1"/>
    </source>
</evidence>
<organism evidence="1 2">
    <name type="scientific">Streptomyces violaceusniger</name>
    <dbReference type="NCBI Taxonomy" id="68280"/>
    <lineage>
        <taxon>Bacteria</taxon>
        <taxon>Bacillati</taxon>
        <taxon>Actinomycetota</taxon>
        <taxon>Actinomycetes</taxon>
        <taxon>Kitasatosporales</taxon>
        <taxon>Streptomycetaceae</taxon>
        <taxon>Streptomyces</taxon>
        <taxon>Streptomyces violaceusniger group</taxon>
    </lineage>
</organism>
<gene>
    <name evidence="1" type="ORF">SVIO_016110</name>
</gene>